<dbReference type="GO" id="GO:0006390">
    <property type="term" value="P:mitochondrial transcription"/>
    <property type="evidence" value="ECO:0007669"/>
    <property type="project" value="TreeGrafter"/>
</dbReference>
<dbReference type="EC" id="2.7.7.6" evidence="2"/>
<reference evidence="9" key="1">
    <citation type="journal article" date="2019" name="BMC Genomics">
        <title>Mobile genetic elements explain size variation in the mitochondrial genomes of four closely-related Armillaria species.</title>
        <authorList>
            <person name="Kolesnikova A.I."/>
            <person name="Putintseva Y.A."/>
            <person name="Simonov E.P."/>
            <person name="Biriukov V.V."/>
            <person name="Oreshkova N.V."/>
            <person name="Pavlov I.N."/>
            <person name="Sharov V.V."/>
            <person name="Kuzmin D.A."/>
            <person name="Anderson J.B."/>
            <person name="Krutovsky K.V."/>
        </authorList>
    </citation>
    <scope>NUCLEOTIDE SEQUENCE</scope>
</reference>
<evidence type="ECO:0000256" key="4">
    <source>
        <dbReference type="ARBA" id="ARBA00022679"/>
    </source>
</evidence>
<dbReference type="InterPro" id="IPR046950">
    <property type="entry name" value="DNA-dir_Rpol_C_phage-type"/>
</dbReference>
<dbReference type="InterPro" id="IPR037159">
    <property type="entry name" value="RNA_POL_N_sf"/>
</dbReference>
<feature type="domain" description="DNA-directed RNA polymerase C-terminal" evidence="8">
    <location>
        <begin position="281"/>
        <end position="355"/>
    </location>
</feature>
<protein>
    <recommendedName>
        <fullName evidence="2">DNA-directed RNA polymerase</fullName>
        <ecNumber evidence="2">2.7.7.6</ecNumber>
    </recommendedName>
</protein>
<dbReference type="EMBL" id="MH878687">
    <property type="protein sequence ID" value="QCB16497.1"/>
    <property type="molecule type" value="Genomic_DNA"/>
</dbReference>
<geneLocation type="mitochondrion" evidence="9"/>
<dbReference type="PANTHER" id="PTHR10102:SF0">
    <property type="entry name" value="DNA-DIRECTED RNA POLYMERASE, MITOCHONDRIAL"/>
    <property type="match status" value="1"/>
</dbReference>
<gene>
    <name evidence="9" type="primary">rnapol</name>
</gene>
<evidence type="ECO:0000256" key="5">
    <source>
        <dbReference type="ARBA" id="ARBA00022695"/>
    </source>
</evidence>
<evidence type="ECO:0000256" key="1">
    <source>
        <dbReference type="ARBA" id="ARBA00009493"/>
    </source>
</evidence>
<evidence type="ECO:0000259" key="8">
    <source>
        <dbReference type="Pfam" id="PF00940"/>
    </source>
</evidence>
<dbReference type="SUPFAM" id="SSF56672">
    <property type="entry name" value="DNA/RNA polymerases"/>
    <property type="match status" value="1"/>
</dbReference>
<evidence type="ECO:0000256" key="6">
    <source>
        <dbReference type="ARBA" id="ARBA00023163"/>
    </source>
</evidence>
<keyword evidence="6" id="KW-0804">Transcription</keyword>
<dbReference type="AlphaFoldDB" id="A0A4D6FHH0"/>
<name>A0A4D6FHH0_ARMGA</name>
<dbReference type="Pfam" id="PF00940">
    <property type="entry name" value="RNA_pol"/>
    <property type="match status" value="1"/>
</dbReference>
<keyword evidence="4" id="KW-0808">Transferase</keyword>
<evidence type="ECO:0000256" key="3">
    <source>
        <dbReference type="ARBA" id="ARBA00022478"/>
    </source>
</evidence>
<keyword evidence="3" id="KW-0240">DNA-directed RNA polymerase</keyword>
<comment type="catalytic activity">
    <reaction evidence="7">
        <text>RNA(n) + a ribonucleoside 5'-triphosphate = RNA(n+1) + diphosphate</text>
        <dbReference type="Rhea" id="RHEA:21248"/>
        <dbReference type="Rhea" id="RHEA-COMP:14527"/>
        <dbReference type="Rhea" id="RHEA-COMP:17342"/>
        <dbReference type="ChEBI" id="CHEBI:33019"/>
        <dbReference type="ChEBI" id="CHEBI:61557"/>
        <dbReference type="ChEBI" id="CHEBI:140395"/>
        <dbReference type="EC" id="2.7.7.6"/>
    </reaction>
</comment>
<evidence type="ECO:0000313" key="9">
    <source>
        <dbReference type="EMBL" id="QCB16497.1"/>
    </source>
</evidence>
<dbReference type="GO" id="GO:0001018">
    <property type="term" value="F:mitochondrial promoter sequence-specific DNA binding"/>
    <property type="evidence" value="ECO:0007669"/>
    <property type="project" value="TreeGrafter"/>
</dbReference>
<accession>A0A4D6FHH0</accession>
<organism evidence="9">
    <name type="scientific">Armillaria gallica</name>
    <name type="common">Bulbous honey fungus</name>
    <name type="synonym">Armillaria bulbosa</name>
    <dbReference type="NCBI Taxonomy" id="47427"/>
    <lineage>
        <taxon>Eukaryota</taxon>
        <taxon>Fungi</taxon>
        <taxon>Dikarya</taxon>
        <taxon>Basidiomycota</taxon>
        <taxon>Agaricomycotina</taxon>
        <taxon>Agaricomycetes</taxon>
        <taxon>Agaricomycetidae</taxon>
        <taxon>Agaricales</taxon>
        <taxon>Marasmiineae</taxon>
        <taxon>Physalacriaceae</taxon>
        <taxon>Armillaria</taxon>
    </lineage>
</organism>
<evidence type="ECO:0000256" key="2">
    <source>
        <dbReference type="ARBA" id="ARBA00012418"/>
    </source>
</evidence>
<dbReference type="InterPro" id="IPR043502">
    <property type="entry name" value="DNA/RNA_pol_sf"/>
</dbReference>
<dbReference type="GO" id="GO:0003899">
    <property type="term" value="F:DNA-directed RNA polymerase activity"/>
    <property type="evidence" value="ECO:0007669"/>
    <property type="project" value="UniProtKB-EC"/>
</dbReference>
<dbReference type="Gene3D" id="1.10.1320.10">
    <property type="entry name" value="DNA-directed RNA polymerase, N-terminal domain"/>
    <property type="match status" value="1"/>
</dbReference>
<evidence type="ECO:0000256" key="7">
    <source>
        <dbReference type="ARBA" id="ARBA00048552"/>
    </source>
</evidence>
<dbReference type="Gene3D" id="3.30.70.370">
    <property type="match status" value="1"/>
</dbReference>
<keyword evidence="5" id="KW-0548">Nucleotidyltransferase</keyword>
<keyword evidence="9" id="KW-0496">Mitochondrion</keyword>
<proteinExistence type="inferred from homology"/>
<dbReference type="PANTHER" id="PTHR10102">
    <property type="entry name" value="DNA-DIRECTED RNA POLYMERASE, MITOCHONDRIAL"/>
    <property type="match status" value="1"/>
</dbReference>
<sequence length="390" mass="46215">MEFGHLLFTILMDEFKFMFTKETIMENGEHHIYITVSKEYMPILKKSFINEVKLPMLYKPKVWTEDLNQEGGYYLNHYNKINNTEIIKQNVVNMKKYKSEISVNQIDTINYLNAKEFVINKEVFEIMLKEFKSNNFNDDKGSLFFDKFNSLHPLTEQLNEISDSKLKKEILAHNSNYWYFNNLLNIASLFLNHSFFLPTYFDFRGRVYPAPNYLSYQGSDIARSLLLFKKVEPLTMTNLKNETIEINSDNYDKHLNIDKVWDNESDKNRFIKAKNNYKNYAANELDYVKLYLANVLGLSKKSRKSKIEWFDKNIENFCLTLESDFEVFKKNILINAKEPAQFLAGIIEHNKYRKNKSHIIRSPYLMPRCSGIKLGPYVNFVILSLNFFVK</sequence>
<comment type="similarity">
    <text evidence="1">Belongs to the phage and mitochondrial RNA polymerase family.</text>
</comment>
<dbReference type="GO" id="GO:0034245">
    <property type="term" value="C:mitochondrial DNA-directed RNA polymerase complex"/>
    <property type="evidence" value="ECO:0007669"/>
    <property type="project" value="TreeGrafter"/>
</dbReference>
<dbReference type="InterPro" id="IPR002092">
    <property type="entry name" value="DNA-dir_Rpol_phage-type"/>
</dbReference>